<organism evidence="1">
    <name type="scientific">uncultured marine microorganism HF4000_APKG2J17</name>
    <dbReference type="NCBI Taxonomy" id="455546"/>
    <lineage>
        <taxon>unclassified sequences</taxon>
        <taxon>environmental samples</taxon>
    </lineage>
</organism>
<name>B3T6J9_9ZZZZ</name>
<dbReference type="EMBL" id="EU016624">
    <property type="protein sequence ID" value="ABZ08208.1"/>
    <property type="molecule type" value="Genomic_DNA"/>
</dbReference>
<proteinExistence type="predicted"/>
<reference evidence="1" key="1">
    <citation type="journal article" date="2008" name="ISME J.">
        <title>Genomic patterns of recombination, clonal divergence and environment in marine microbial populations.</title>
        <authorList>
            <person name="Konstantinidis K.T."/>
            <person name="Delong E.F."/>
        </authorList>
    </citation>
    <scope>NUCLEOTIDE SEQUENCE</scope>
</reference>
<evidence type="ECO:0000313" key="1">
    <source>
        <dbReference type="EMBL" id="ABZ08208.1"/>
    </source>
</evidence>
<protein>
    <submittedName>
        <fullName evidence="1">Uncharacterized protein</fullName>
    </submittedName>
</protein>
<dbReference type="AlphaFoldDB" id="B3T6J9"/>
<gene>
    <name evidence="1" type="ORF">ALOHA_HF4000APKG2J17ctg1g15</name>
</gene>
<accession>B3T6J9</accession>
<sequence length="114" mass="13055">MAEFDGEYLLSLARDKSGKRRKLLAETISDLFSGKGHVLTERERTLMFDILHKMVHNAEMAVRRIIAEQLSKISEAPKDLILLLANDEVECWPMTRSRSLIPFCMTAPFCKTKT</sequence>